<dbReference type="InterPro" id="IPR008979">
    <property type="entry name" value="Galactose-bd-like_sf"/>
</dbReference>
<dbReference type="InterPro" id="IPR006102">
    <property type="entry name" value="Ig-like_GH2"/>
</dbReference>
<evidence type="ECO:0000313" key="8">
    <source>
        <dbReference type="EMBL" id="AAZ54953.1"/>
    </source>
</evidence>
<keyword evidence="4 8" id="KW-0378">Hydrolase</keyword>
<dbReference type="GO" id="GO:0004567">
    <property type="term" value="F:beta-mannosidase activity"/>
    <property type="evidence" value="ECO:0007669"/>
    <property type="project" value="UniProtKB-EC"/>
</dbReference>
<proteinExistence type="inferred from homology"/>
<dbReference type="InterPro" id="IPR054593">
    <property type="entry name" value="Beta-mannosidase-like_N2"/>
</dbReference>
<feature type="domain" description="Beta-mannosidase-like galactose-binding" evidence="7">
    <location>
        <begin position="39"/>
        <end position="194"/>
    </location>
</feature>
<evidence type="ECO:0000256" key="4">
    <source>
        <dbReference type="ARBA" id="ARBA00022801"/>
    </source>
</evidence>
<dbReference type="SMR" id="Q47RG4"/>
<evidence type="ECO:0000256" key="2">
    <source>
        <dbReference type="ARBA" id="ARBA00007401"/>
    </source>
</evidence>
<sequence length="840" mass="94228">MQHRFTCGDAMAVRIELRENWVLRADDPAEVPVEIGPAGIPATVPGCVHTDLMAANLIPDPYQGRNETELGWIGRTQWSYTTTFDATALAEAERIDLECAGLDTVATVFLNGTEVGQSRNMHRSYRFDLRRALRDGTNELRVEFASPYSYATALRDKLGDRPNAYPEPFQFIRKMACNFGWDWGPTLVTSGIWRPIHVHAWHTARLAQVVPLITVARTHDGSLEGRVLVRVEVERSEHGEDTELVVRVRIADREQSIAVPAGVCRTELEVTVPDPDLWWPRGYGDQPLYDLRVDLAAHGEELDTWQRRIGFRTVELDTGVDEDGRRFTIVVNGVPVLVKGANWIPDDCFVSRVGRDRYAARIDQAVAANMNLLRVWGGGRYESEDFYELCDERGILVWQDFLFACAAYPEEPPITEEVEAEAREVVARLAPYPSLVLWNGNNENIWGYWDWGWKEELAGRSWGEGYYLELLPRIVAEVDPTRPYWPGSPYSGVPDIHPNDPRYASIHIWDVWNEVDYTAYRNYRPRFVAEFGFQAPPTYATLRSALPGEELRPDSPGMLHHQKAVDGNGKLARGLAPHFGNPADFDDWHYLTQVNQARAITLGIEHFRAQWPRCTGSVVWQLNDCWPVTSWSAVDGEGRRKPLWYALRAVYAERLATVQPDGDGLVLVVANDSNREWTGTAHLARRALDGTVLAAADAPFTVPARGAVRVPLPAEVARPGDATRELITADTGARRAYWFFAEDREIAYPAPEYDTRVVPRGADLCVTVTARSLLRDLSLFADRLDPGAEADDMLVTLLPGESHTFTVRGGAHLDPAQVVQPPVLRTVNDALRAAQDSIPV</sequence>
<dbReference type="FunFam" id="3.20.20.80:FF:000050">
    <property type="entry name" value="Beta-mannosidase B"/>
    <property type="match status" value="1"/>
</dbReference>
<dbReference type="InterPro" id="IPR013783">
    <property type="entry name" value="Ig-like_fold"/>
</dbReference>
<dbReference type="eggNOG" id="COG3250">
    <property type="taxonomic scope" value="Bacteria"/>
</dbReference>
<evidence type="ECO:0000256" key="1">
    <source>
        <dbReference type="ARBA" id="ARBA00000829"/>
    </source>
</evidence>
<dbReference type="Pfam" id="PF00703">
    <property type="entry name" value="Glyco_hydro_2"/>
    <property type="match status" value="1"/>
</dbReference>
<organism evidence="8">
    <name type="scientific">Thermobifida fusca (strain YX)</name>
    <dbReference type="NCBI Taxonomy" id="269800"/>
    <lineage>
        <taxon>Bacteria</taxon>
        <taxon>Bacillati</taxon>
        <taxon>Actinomycetota</taxon>
        <taxon>Actinomycetes</taxon>
        <taxon>Streptosporangiales</taxon>
        <taxon>Nocardiopsidaceae</taxon>
        <taxon>Thermobifida</taxon>
    </lineage>
</organism>
<accession>Q47RG4</accession>
<dbReference type="InterPro" id="IPR017853">
    <property type="entry name" value="GH"/>
</dbReference>
<dbReference type="InterPro" id="IPR050887">
    <property type="entry name" value="Beta-mannosidase_GH2"/>
</dbReference>
<dbReference type="GO" id="GO:0006516">
    <property type="term" value="P:glycoprotein catabolic process"/>
    <property type="evidence" value="ECO:0007669"/>
    <property type="project" value="TreeGrafter"/>
</dbReference>
<dbReference type="SUPFAM" id="SSF51445">
    <property type="entry name" value="(Trans)glycosidases"/>
    <property type="match status" value="1"/>
</dbReference>
<dbReference type="SUPFAM" id="SSF49785">
    <property type="entry name" value="Galactose-binding domain-like"/>
    <property type="match status" value="1"/>
</dbReference>
<dbReference type="Gene3D" id="2.60.40.10">
    <property type="entry name" value="Immunoglobulins"/>
    <property type="match status" value="1"/>
</dbReference>
<dbReference type="EC" id="3.2.1.25" evidence="3"/>
<dbReference type="Gene3D" id="3.20.20.80">
    <property type="entry name" value="Glycosidases"/>
    <property type="match status" value="1"/>
</dbReference>
<name>Q47RG4_THEFY</name>
<dbReference type="CAZy" id="GH2">
    <property type="family name" value="Glycoside Hydrolase Family 2"/>
</dbReference>
<dbReference type="PANTHER" id="PTHR43730:SF1">
    <property type="entry name" value="BETA-MANNOSIDASE"/>
    <property type="match status" value="1"/>
</dbReference>
<protein>
    <recommendedName>
        <fullName evidence="3">beta-mannosidase</fullName>
        <ecNumber evidence="3">3.2.1.25</ecNumber>
    </recommendedName>
</protein>
<evidence type="ECO:0000256" key="3">
    <source>
        <dbReference type="ARBA" id="ARBA00012754"/>
    </source>
</evidence>
<reference evidence="8" key="1">
    <citation type="submission" date="2005-07" db="EMBL/GenBank/DDBJ databases">
        <title>Complete sequence of Thermobifida fusca YX.</title>
        <authorList>
            <consortium name="US DOE Joint Genome Institute"/>
            <person name="Copeland A."/>
            <person name="Lucas S."/>
            <person name="Lapidus A."/>
            <person name="Barry K."/>
            <person name="Detter J.C."/>
            <person name="Glavina T."/>
            <person name="Hammon N."/>
            <person name="Israni S."/>
            <person name="Pitluck S."/>
            <person name="Di Bartolo G."/>
            <person name="Chain P."/>
            <person name="Schmutz J."/>
            <person name="Larimer F."/>
            <person name="Land M."/>
            <person name="Lykidis A."/>
            <person name="Richardson P."/>
        </authorList>
    </citation>
    <scope>NUCLEOTIDE SEQUENCE</scope>
    <source>
        <strain evidence="8">YX</strain>
    </source>
</reference>
<evidence type="ECO:0000259" key="7">
    <source>
        <dbReference type="Pfam" id="PF22666"/>
    </source>
</evidence>
<dbReference type="STRING" id="269800.Tfu_0915"/>
<dbReference type="HOGENOM" id="CLU_005015_3_2_11"/>
<dbReference type="AlphaFoldDB" id="Q47RG4"/>
<dbReference type="GO" id="GO:0005975">
    <property type="term" value="P:carbohydrate metabolic process"/>
    <property type="evidence" value="ECO:0007669"/>
    <property type="project" value="InterPro"/>
</dbReference>
<dbReference type="Gene3D" id="2.60.120.260">
    <property type="entry name" value="Galactose-binding domain-like"/>
    <property type="match status" value="1"/>
</dbReference>
<dbReference type="KEGG" id="tfu:Tfu_0915"/>
<feature type="domain" description="Glycoside hydrolase family 2 immunoglobulin-like beta-sandwich" evidence="6">
    <location>
        <begin position="225"/>
        <end position="312"/>
    </location>
</feature>
<dbReference type="InterPro" id="IPR036156">
    <property type="entry name" value="Beta-gal/glucu_dom_sf"/>
</dbReference>
<dbReference type="SUPFAM" id="SSF49303">
    <property type="entry name" value="beta-Galactosidase/glucuronidase domain"/>
    <property type="match status" value="1"/>
</dbReference>
<comment type="catalytic activity">
    <reaction evidence="1">
        <text>Hydrolysis of terminal, non-reducing beta-D-mannose residues in beta-D-mannosides.</text>
        <dbReference type="EC" id="3.2.1.25"/>
    </reaction>
</comment>
<dbReference type="PANTHER" id="PTHR43730">
    <property type="entry name" value="BETA-MANNOSIDASE"/>
    <property type="match status" value="1"/>
</dbReference>
<dbReference type="EMBL" id="CP000088">
    <property type="protein sequence ID" value="AAZ54953.1"/>
    <property type="molecule type" value="Genomic_DNA"/>
</dbReference>
<gene>
    <name evidence="8" type="ordered locus">Tfu_0915</name>
</gene>
<dbReference type="Pfam" id="PF22666">
    <property type="entry name" value="Glyco_hydro_2_N2"/>
    <property type="match status" value="1"/>
</dbReference>
<evidence type="ECO:0000256" key="5">
    <source>
        <dbReference type="ARBA" id="ARBA00023295"/>
    </source>
</evidence>
<evidence type="ECO:0000259" key="6">
    <source>
        <dbReference type="Pfam" id="PF00703"/>
    </source>
</evidence>
<keyword evidence="5 8" id="KW-0326">Glycosidase</keyword>
<comment type="similarity">
    <text evidence="2">Belongs to the glycosyl hydrolase 2 family.</text>
</comment>